<dbReference type="RefSeq" id="WP_342388059.1">
    <property type="nucleotide sequence ID" value="NZ_CP138333.2"/>
</dbReference>
<dbReference type="PROSITE" id="PS51257">
    <property type="entry name" value="PROKAR_LIPOPROTEIN"/>
    <property type="match status" value="1"/>
</dbReference>
<name>A0ABZ3CJ49_9STAP</name>
<organism evidence="1 2">
    <name type="scientific">Salinicoccus bachuensis</name>
    <dbReference type="NCBI Taxonomy" id="3136731"/>
    <lineage>
        <taxon>Bacteria</taxon>
        <taxon>Bacillati</taxon>
        <taxon>Bacillota</taxon>
        <taxon>Bacilli</taxon>
        <taxon>Bacillales</taxon>
        <taxon>Staphylococcaceae</taxon>
        <taxon>Salinicoccus</taxon>
    </lineage>
</organism>
<reference evidence="2" key="1">
    <citation type="submission" date="2023-10" db="EMBL/GenBank/DDBJ databases">
        <title>Genome analysis and identification of Salinococcus sp. Bachu38 nov., a PGPR from the rhizosphere of Tamarix.</title>
        <authorList>
            <person name="Liang Z."/>
            <person name="Zhang X."/>
            <person name="Jia J."/>
            <person name="Chen X."/>
            <person name="Wang Y."/>
            <person name="Wang Q."/>
            <person name="Wang R."/>
        </authorList>
    </citation>
    <scope>NUCLEOTIDE SEQUENCE [LARGE SCALE GENOMIC DNA]</scope>
    <source>
        <strain evidence="2">Bachu38</strain>
    </source>
</reference>
<evidence type="ECO:0000313" key="2">
    <source>
        <dbReference type="Proteomes" id="UP001455384"/>
    </source>
</evidence>
<proteinExistence type="predicted"/>
<accession>A0ABZ3CJ49</accession>
<sequence length="128" mass="14366">MKRLFAAMFAVCILSGCSDEPELVEESHSSISDELMHQIEDDTEDGEIRFYEFDGGEPLLVSRLADGSEFDADMESDSRIAVEITEPEAEGETTLQMHRLRMSMSNKSKKEVILYLNGVEQVIDGVEN</sequence>
<protein>
    <recommendedName>
        <fullName evidence="3">YusW-like protein</fullName>
    </recommendedName>
</protein>
<gene>
    <name evidence="1" type="ORF">RQP18_12700</name>
</gene>
<evidence type="ECO:0008006" key="3">
    <source>
        <dbReference type="Google" id="ProtNLM"/>
    </source>
</evidence>
<dbReference type="EMBL" id="CP138333">
    <property type="protein sequence ID" value="WZX29499.1"/>
    <property type="molecule type" value="Genomic_DNA"/>
</dbReference>
<evidence type="ECO:0000313" key="1">
    <source>
        <dbReference type="EMBL" id="WZX29499.1"/>
    </source>
</evidence>
<dbReference type="Proteomes" id="UP001455384">
    <property type="component" value="Chromosome"/>
</dbReference>
<keyword evidence="2" id="KW-1185">Reference proteome</keyword>